<keyword evidence="2" id="KW-1185">Reference proteome</keyword>
<evidence type="ECO:0000313" key="2">
    <source>
        <dbReference type="Proteomes" id="UP000558113"/>
    </source>
</evidence>
<organism evidence="1 2">
    <name type="scientific">Paenibacillus sacheonensis</name>
    <dbReference type="NCBI Taxonomy" id="742054"/>
    <lineage>
        <taxon>Bacteria</taxon>
        <taxon>Bacillati</taxon>
        <taxon>Bacillota</taxon>
        <taxon>Bacilli</taxon>
        <taxon>Bacillales</taxon>
        <taxon>Paenibacillaceae</taxon>
        <taxon>Paenibacillus</taxon>
    </lineage>
</organism>
<dbReference type="Proteomes" id="UP000558113">
    <property type="component" value="Unassembled WGS sequence"/>
</dbReference>
<dbReference type="AlphaFoldDB" id="A0A7X5BXM8"/>
<proteinExistence type="predicted"/>
<reference evidence="1 2" key="1">
    <citation type="submission" date="2020-01" db="EMBL/GenBank/DDBJ databases">
        <title>Paenibacillus soybeanensis sp. nov. isolated from the nodules of soybean (Glycine max(L.) Merr).</title>
        <authorList>
            <person name="Wang H."/>
        </authorList>
    </citation>
    <scope>NUCLEOTIDE SEQUENCE [LARGE SCALE GENOMIC DNA]</scope>
    <source>
        <strain evidence="1 2">DSM 23054</strain>
    </source>
</reference>
<dbReference type="OrthoDB" id="2574769at2"/>
<gene>
    <name evidence="1" type="ORF">GT003_16905</name>
</gene>
<evidence type="ECO:0000313" key="1">
    <source>
        <dbReference type="EMBL" id="NBC70683.1"/>
    </source>
</evidence>
<protein>
    <submittedName>
        <fullName evidence="1">Uncharacterized protein</fullName>
    </submittedName>
</protein>
<dbReference type="EMBL" id="JAAAMU010000008">
    <property type="protein sequence ID" value="NBC70683.1"/>
    <property type="molecule type" value="Genomic_DNA"/>
</dbReference>
<name>A0A7X5BXM8_9BACL</name>
<sequence length="311" mass="33692">MAAGLSIIAGCKARTGDIWQAHYGAAAIASVSFRWDNRLAPGTADAVARQTEAMLAVYAPQAEDGAAIAAHEAEQAIVRALGETLEGLHWVGHNFIYAAHALSALRELGGWGTAEDIAGIASLLRSFRGTIPGRSWIGYRVSEVKKLSASEEISALSAAIDGPAALSGLVLSELAAFKRIYRAEAHHDLIGHMLTFSHALNLLHDLGREELFRAGLPQLLAIAAVLRTSRDLGMEKPIRLMSPVDRLPLELARRSEWLPAEAAFWLRDFAAIDWDFGHVFKFACSFYDHSNRAACTAHGGAEDNFRFLLPT</sequence>
<accession>A0A7X5BXM8</accession>
<comment type="caution">
    <text evidence="1">The sequence shown here is derived from an EMBL/GenBank/DDBJ whole genome shotgun (WGS) entry which is preliminary data.</text>
</comment>